<dbReference type="PANTHER" id="PTHR12993:SF29">
    <property type="entry name" value="BLR3841 PROTEIN"/>
    <property type="match status" value="1"/>
</dbReference>
<evidence type="ECO:0000313" key="1">
    <source>
        <dbReference type="EMBL" id="AFL86898.1"/>
    </source>
</evidence>
<proteinExistence type="predicted"/>
<reference evidence="1 2" key="1">
    <citation type="submission" date="2012-06" db="EMBL/GenBank/DDBJ databases">
        <title>Complete genome of Terriglobus roseus DSM 18391.</title>
        <authorList>
            <consortium name="US DOE Joint Genome Institute (JGI-PGF)"/>
            <person name="Lucas S."/>
            <person name="Copeland A."/>
            <person name="Lapidus A."/>
            <person name="Glavina del Rio T."/>
            <person name="Dalin E."/>
            <person name="Tice H."/>
            <person name="Bruce D."/>
            <person name="Goodwin L."/>
            <person name="Pitluck S."/>
            <person name="Peters L."/>
            <person name="Mikhailova N."/>
            <person name="Munk A.C.C."/>
            <person name="Kyrpides N."/>
            <person name="Mavromatis K."/>
            <person name="Ivanova N."/>
            <person name="Brettin T."/>
            <person name="Detter J.C."/>
            <person name="Han C."/>
            <person name="Larimer F."/>
            <person name="Land M."/>
            <person name="Hauser L."/>
            <person name="Markowitz V."/>
            <person name="Cheng J.-F."/>
            <person name="Hugenholtz P."/>
            <person name="Woyke T."/>
            <person name="Wu D."/>
            <person name="Brambilla E."/>
            <person name="Klenk H.-P."/>
            <person name="Eisen J.A."/>
        </authorList>
    </citation>
    <scope>NUCLEOTIDE SEQUENCE [LARGE SCALE GENOMIC DNA]</scope>
    <source>
        <strain evidence="2">DSM 18391 / NRRL B-41598 / KBS 63</strain>
    </source>
</reference>
<protein>
    <submittedName>
        <fullName evidence="1">Putative LmbE-like protein</fullName>
    </submittedName>
</protein>
<dbReference type="SUPFAM" id="SSF102588">
    <property type="entry name" value="LmbE-like"/>
    <property type="match status" value="1"/>
</dbReference>
<accession>I3ZCD0</accession>
<dbReference type="GO" id="GO:0016811">
    <property type="term" value="F:hydrolase activity, acting on carbon-nitrogen (but not peptide) bonds, in linear amides"/>
    <property type="evidence" value="ECO:0007669"/>
    <property type="project" value="TreeGrafter"/>
</dbReference>
<dbReference type="Gene3D" id="3.40.50.10320">
    <property type="entry name" value="LmbE-like"/>
    <property type="match status" value="1"/>
</dbReference>
<dbReference type="EMBL" id="CP003379">
    <property type="protein sequence ID" value="AFL86898.1"/>
    <property type="molecule type" value="Genomic_DNA"/>
</dbReference>
<evidence type="ECO:0000313" key="2">
    <source>
        <dbReference type="Proteomes" id="UP000006056"/>
    </source>
</evidence>
<dbReference type="STRING" id="926566.Terro_0558"/>
<dbReference type="eggNOG" id="COG2120">
    <property type="taxonomic scope" value="Bacteria"/>
</dbReference>
<dbReference type="InterPro" id="IPR003737">
    <property type="entry name" value="GlcNAc_PI_deacetylase-related"/>
</dbReference>
<dbReference type="HOGENOM" id="CLU_049311_0_2_0"/>
<sequence>MILSIIDDQQWLTTLGEVPSWTPELMPTMVVAPHPDDETLGAGALIATLRAQGVPVTVVAVTDGENAYETSQDERDALGQVREAEQTAALQKLGVEANSIHRLRLTDSGLMQRQEELTRRLLELAKDGMQIVAPWSGDFHPDHMACAHAAESVAKAKGLPLISYFFWTWHRGTMDLLAGLPLGRFVPDETAMQAKADALACHASQLEHVSGEPILPKRLLGPARWPFEVFLHG</sequence>
<dbReference type="Pfam" id="PF02585">
    <property type="entry name" value="PIG-L"/>
    <property type="match status" value="1"/>
</dbReference>
<dbReference type="RefSeq" id="WP_014784467.1">
    <property type="nucleotide sequence ID" value="NC_018014.1"/>
</dbReference>
<dbReference type="AlphaFoldDB" id="I3ZCD0"/>
<dbReference type="KEGG" id="trs:Terro_0558"/>
<gene>
    <name evidence="1" type="ordered locus">Terro_0558</name>
</gene>
<dbReference type="Proteomes" id="UP000006056">
    <property type="component" value="Chromosome"/>
</dbReference>
<dbReference type="InterPro" id="IPR024078">
    <property type="entry name" value="LmbE-like_dom_sf"/>
</dbReference>
<dbReference type="OrthoDB" id="128519at2"/>
<organism evidence="1 2">
    <name type="scientific">Terriglobus roseus (strain DSM 18391 / NRRL B-41598 / KBS 63)</name>
    <dbReference type="NCBI Taxonomy" id="926566"/>
    <lineage>
        <taxon>Bacteria</taxon>
        <taxon>Pseudomonadati</taxon>
        <taxon>Acidobacteriota</taxon>
        <taxon>Terriglobia</taxon>
        <taxon>Terriglobales</taxon>
        <taxon>Acidobacteriaceae</taxon>
        <taxon>Terriglobus</taxon>
    </lineage>
</organism>
<keyword evidence="2" id="KW-1185">Reference proteome</keyword>
<name>I3ZCD0_TERRK</name>
<dbReference type="PANTHER" id="PTHR12993">
    <property type="entry name" value="N-ACETYLGLUCOSAMINYL-PHOSPHATIDYLINOSITOL DE-N-ACETYLASE-RELATED"/>
    <property type="match status" value="1"/>
</dbReference>